<dbReference type="InterPro" id="IPR036869">
    <property type="entry name" value="J_dom_sf"/>
</dbReference>
<dbReference type="FunFam" id="2.10.230.10:FF:000001">
    <property type="entry name" value="DnaJ subfamily A member 2"/>
    <property type="match status" value="1"/>
</dbReference>
<feature type="domain" description="CR-type" evidence="8">
    <location>
        <begin position="142"/>
        <end position="227"/>
    </location>
</feature>
<dbReference type="GO" id="GO:0008270">
    <property type="term" value="F:zinc ion binding"/>
    <property type="evidence" value="ECO:0007669"/>
    <property type="project" value="UniProtKB-KW"/>
</dbReference>
<dbReference type="EMBL" id="ML119695">
    <property type="protein sequence ID" value="RPA79750.1"/>
    <property type="molecule type" value="Genomic_DNA"/>
</dbReference>
<dbReference type="GO" id="GO:0051082">
    <property type="term" value="F:unfolded protein binding"/>
    <property type="evidence" value="ECO:0007669"/>
    <property type="project" value="InterPro"/>
</dbReference>
<dbReference type="AlphaFoldDB" id="A0A3N4I6L6"/>
<evidence type="ECO:0000256" key="3">
    <source>
        <dbReference type="ARBA" id="ARBA00022771"/>
    </source>
</evidence>
<dbReference type="InterPro" id="IPR001305">
    <property type="entry name" value="HSP_DnaJ_Cys-rich_dom"/>
</dbReference>
<protein>
    <submittedName>
        <fullName evidence="9">DnaJ-domain-containing protein</fullName>
    </submittedName>
</protein>
<feature type="zinc finger region" description="CR-type" evidence="6">
    <location>
        <begin position="142"/>
        <end position="227"/>
    </location>
</feature>
<dbReference type="PANTHER" id="PTHR43888">
    <property type="entry name" value="DNAJ-LIKE-2, ISOFORM A-RELATED"/>
    <property type="match status" value="1"/>
</dbReference>
<evidence type="ECO:0000256" key="5">
    <source>
        <dbReference type="ARBA" id="ARBA00023186"/>
    </source>
</evidence>
<dbReference type="InterPro" id="IPR036410">
    <property type="entry name" value="HSP_DnaJ_Cys-rich_dom_sf"/>
</dbReference>
<evidence type="ECO:0000313" key="10">
    <source>
        <dbReference type="Proteomes" id="UP000275078"/>
    </source>
</evidence>
<name>A0A3N4I6L6_ASCIM</name>
<dbReference type="PRINTS" id="PR00625">
    <property type="entry name" value="JDOMAIN"/>
</dbReference>
<evidence type="ECO:0000313" key="9">
    <source>
        <dbReference type="EMBL" id="RPA79750.1"/>
    </source>
</evidence>
<dbReference type="Gene3D" id="1.10.287.110">
    <property type="entry name" value="DnaJ domain"/>
    <property type="match status" value="1"/>
</dbReference>
<dbReference type="InterPro" id="IPR001623">
    <property type="entry name" value="DnaJ_domain"/>
</dbReference>
<evidence type="ECO:0000256" key="4">
    <source>
        <dbReference type="ARBA" id="ARBA00022833"/>
    </source>
</evidence>
<dbReference type="Gene3D" id="2.10.230.10">
    <property type="entry name" value="Heat shock protein DnaJ, cysteine-rich domain"/>
    <property type="match status" value="1"/>
</dbReference>
<dbReference type="PROSITE" id="PS51188">
    <property type="entry name" value="ZF_CR"/>
    <property type="match status" value="1"/>
</dbReference>
<evidence type="ECO:0000259" key="8">
    <source>
        <dbReference type="PROSITE" id="PS51188"/>
    </source>
</evidence>
<keyword evidence="4 6" id="KW-0862">Zinc</keyword>
<keyword evidence="5" id="KW-0143">Chaperone</keyword>
<feature type="domain" description="J" evidence="7">
    <location>
        <begin position="12"/>
        <end position="79"/>
    </location>
</feature>
<dbReference type="Gene3D" id="2.60.260.20">
    <property type="entry name" value="Urease metallochaperone UreE, N-terminal domain"/>
    <property type="match status" value="2"/>
</dbReference>
<organism evidence="9 10">
    <name type="scientific">Ascobolus immersus RN42</name>
    <dbReference type="NCBI Taxonomy" id="1160509"/>
    <lineage>
        <taxon>Eukaryota</taxon>
        <taxon>Fungi</taxon>
        <taxon>Dikarya</taxon>
        <taxon>Ascomycota</taxon>
        <taxon>Pezizomycotina</taxon>
        <taxon>Pezizomycetes</taxon>
        <taxon>Pezizales</taxon>
        <taxon>Ascobolaceae</taxon>
        <taxon>Ascobolus</taxon>
    </lineage>
</organism>
<dbReference type="Pfam" id="PF00226">
    <property type="entry name" value="DnaJ"/>
    <property type="match status" value="1"/>
</dbReference>
<proteinExistence type="predicted"/>
<keyword evidence="10" id="KW-1185">Reference proteome</keyword>
<evidence type="ECO:0000256" key="6">
    <source>
        <dbReference type="PROSITE-ProRule" id="PRU00546"/>
    </source>
</evidence>
<gene>
    <name evidence="9" type="ORF">BJ508DRAFT_210841</name>
</gene>
<dbReference type="InterPro" id="IPR002939">
    <property type="entry name" value="DnaJ_C"/>
</dbReference>
<dbReference type="GO" id="GO:0030544">
    <property type="term" value="F:Hsp70 protein binding"/>
    <property type="evidence" value="ECO:0007669"/>
    <property type="project" value="InterPro"/>
</dbReference>
<dbReference type="STRING" id="1160509.A0A3N4I6L6"/>
<dbReference type="SUPFAM" id="SSF46565">
    <property type="entry name" value="Chaperone J-domain"/>
    <property type="match status" value="1"/>
</dbReference>
<dbReference type="InterPro" id="IPR008971">
    <property type="entry name" value="HSP40/DnaJ_pept-bd"/>
</dbReference>
<dbReference type="SMART" id="SM00271">
    <property type="entry name" value="DnaJ"/>
    <property type="match status" value="1"/>
</dbReference>
<dbReference type="Pfam" id="PF00684">
    <property type="entry name" value="DnaJ_CXXCXGXG"/>
    <property type="match status" value="1"/>
</dbReference>
<evidence type="ECO:0000259" key="7">
    <source>
        <dbReference type="PROSITE" id="PS50076"/>
    </source>
</evidence>
<evidence type="ECO:0000256" key="1">
    <source>
        <dbReference type="ARBA" id="ARBA00022723"/>
    </source>
</evidence>
<dbReference type="Pfam" id="PF01556">
    <property type="entry name" value="DnaJ_C"/>
    <property type="match status" value="1"/>
</dbReference>
<dbReference type="InterPro" id="IPR044713">
    <property type="entry name" value="DNJA1/2-like"/>
</dbReference>
<dbReference type="GO" id="GO:0006457">
    <property type="term" value="P:protein folding"/>
    <property type="evidence" value="ECO:0007669"/>
    <property type="project" value="InterPro"/>
</dbReference>
<dbReference type="SUPFAM" id="SSF57938">
    <property type="entry name" value="DnaJ/Hsp40 cysteine-rich domain"/>
    <property type="match status" value="1"/>
</dbReference>
<dbReference type="PROSITE" id="PS50076">
    <property type="entry name" value="DNAJ_2"/>
    <property type="match status" value="1"/>
</dbReference>
<reference evidence="9 10" key="1">
    <citation type="journal article" date="2018" name="Nat. Ecol. Evol.">
        <title>Pezizomycetes genomes reveal the molecular basis of ectomycorrhizal truffle lifestyle.</title>
        <authorList>
            <person name="Murat C."/>
            <person name="Payen T."/>
            <person name="Noel B."/>
            <person name="Kuo A."/>
            <person name="Morin E."/>
            <person name="Chen J."/>
            <person name="Kohler A."/>
            <person name="Krizsan K."/>
            <person name="Balestrini R."/>
            <person name="Da Silva C."/>
            <person name="Montanini B."/>
            <person name="Hainaut M."/>
            <person name="Levati E."/>
            <person name="Barry K.W."/>
            <person name="Belfiori B."/>
            <person name="Cichocki N."/>
            <person name="Clum A."/>
            <person name="Dockter R.B."/>
            <person name="Fauchery L."/>
            <person name="Guy J."/>
            <person name="Iotti M."/>
            <person name="Le Tacon F."/>
            <person name="Lindquist E.A."/>
            <person name="Lipzen A."/>
            <person name="Malagnac F."/>
            <person name="Mello A."/>
            <person name="Molinier V."/>
            <person name="Miyauchi S."/>
            <person name="Poulain J."/>
            <person name="Riccioni C."/>
            <person name="Rubini A."/>
            <person name="Sitrit Y."/>
            <person name="Splivallo R."/>
            <person name="Traeger S."/>
            <person name="Wang M."/>
            <person name="Zifcakova L."/>
            <person name="Wipf D."/>
            <person name="Zambonelli A."/>
            <person name="Paolocci F."/>
            <person name="Nowrousian M."/>
            <person name="Ottonello S."/>
            <person name="Baldrian P."/>
            <person name="Spatafora J.W."/>
            <person name="Henrissat B."/>
            <person name="Nagy L.G."/>
            <person name="Aury J.M."/>
            <person name="Wincker P."/>
            <person name="Grigoriev I.V."/>
            <person name="Bonfante P."/>
            <person name="Martin F.M."/>
        </authorList>
    </citation>
    <scope>NUCLEOTIDE SEQUENCE [LARGE SCALE GENOMIC DNA]</scope>
    <source>
        <strain evidence="9 10">RN42</strain>
    </source>
</reference>
<dbReference type="InterPro" id="IPR018253">
    <property type="entry name" value="DnaJ_domain_CS"/>
</dbReference>
<dbReference type="CDD" id="cd06257">
    <property type="entry name" value="DnaJ"/>
    <property type="match status" value="1"/>
</dbReference>
<dbReference type="PROSITE" id="PS00636">
    <property type="entry name" value="DNAJ_1"/>
    <property type="match status" value="1"/>
</dbReference>
<keyword evidence="3 6" id="KW-0863">Zinc-finger</keyword>
<dbReference type="CDD" id="cd10747">
    <property type="entry name" value="DnaJ_C"/>
    <property type="match status" value="1"/>
</dbReference>
<dbReference type="Proteomes" id="UP000275078">
    <property type="component" value="Unassembled WGS sequence"/>
</dbReference>
<evidence type="ECO:0000256" key="2">
    <source>
        <dbReference type="ARBA" id="ARBA00022737"/>
    </source>
</evidence>
<sequence>MNFGGPQGPFTELYEVLGLTPDASKAEIRKAYHKLALQHHPDKVVEEERVEAEIKFKAVSEAYETLYDDDKRAAYDRYGPDTGPGGMGGGMPGDVDIDDLLSHMFGMGFEGPPPGARGPPRKRRGQDVTQTYDISLEDLYKGKTVKFSSTRDILCKTCKGVGGKDKAKERDCSVCKGHGFNMTMRHVGGGMVAQERHPCGSCDQTGKVFREKDRCKKCKGKKVQEEKKVLELYIPRGSQDGDRVVLEGEADEVPGCETGSIIFVINELPHDRFLREGANLSTPITITLRESLIGFSRVVTTHLDGRGIHVTHPAGQPLKPGQALKVEGEGMPRKKTDLKGDLFLIVEVEYPDADWFANPTNLHVLEGVLPKREVGEQPEHTDEVEFTVVENAEDVSIP</sequence>
<dbReference type="OrthoDB" id="550424at2759"/>
<keyword evidence="2" id="KW-0677">Repeat</keyword>
<dbReference type="SUPFAM" id="SSF49493">
    <property type="entry name" value="HSP40/DnaJ peptide-binding domain"/>
    <property type="match status" value="2"/>
</dbReference>
<keyword evidence="1 6" id="KW-0479">Metal-binding</keyword>
<accession>A0A3N4I6L6</accession>
<dbReference type="CDD" id="cd10719">
    <property type="entry name" value="DnaJ_zf"/>
    <property type="match status" value="1"/>
</dbReference>